<dbReference type="EnsemblPlants" id="KRH46787">
    <property type="protein sequence ID" value="KRH46787"/>
    <property type="gene ID" value="GLYMA_08G356300"/>
</dbReference>
<protein>
    <submittedName>
        <fullName evidence="2 3">Uncharacterized protein</fullName>
    </submittedName>
</protein>
<evidence type="ECO:0000256" key="1">
    <source>
        <dbReference type="SAM" id="MobiDB-lite"/>
    </source>
</evidence>
<dbReference type="PANTHER" id="PTHR31197">
    <property type="entry name" value="OS01G0612600 PROTEIN"/>
    <property type="match status" value="1"/>
</dbReference>
<dbReference type="RefSeq" id="XP_040873650.1">
    <property type="nucleotide sequence ID" value="XM_041017716.1"/>
</dbReference>
<dbReference type="RefSeq" id="XP_040873646.1">
    <property type="nucleotide sequence ID" value="XM_041017712.1"/>
</dbReference>
<keyword evidence="4" id="KW-1185">Reference proteome</keyword>
<reference evidence="2 3" key="1">
    <citation type="journal article" date="2010" name="Nature">
        <title>Genome sequence of the palaeopolyploid soybean.</title>
        <authorList>
            <person name="Schmutz J."/>
            <person name="Cannon S.B."/>
            <person name="Schlueter J."/>
            <person name="Ma J."/>
            <person name="Mitros T."/>
            <person name="Nelson W."/>
            <person name="Hyten D.L."/>
            <person name="Song Q."/>
            <person name="Thelen J.J."/>
            <person name="Cheng J."/>
            <person name="Xu D."/>
            <person name="Hellsten U."/>
            <person name="May G.D."/>
            <person name="Yu Y."/>
            <person name="Sakurai T."/>
            <person name="Umezawa T."/>
            <person name="Bhattacharyya M.K."/>
            <person name="Sandhu D."/>
            <person name="Valliyodan B."/>
            <person name="Lindquist E."/>
            <person name="Peto M."/>
            <person name="Grant D."/>
            <person name="Shu S."/>
            <person name="Goodstein D."/>
            <person name="Barry K."/>
            <person name="Futrell-Griggs M."/>
            <person name="Abernathy B."/>
            <person name="Du J."/>
            <person name="Tian Z."/>
            <person name="Zhu L."/>
            <person name="Gill N."/>
            <person name="Joshi T."/>
            <person name="Libault M."/>
            <person name="Sethuraman A."/>
            <person name="Zhang X.-C."/>
            <person name="Shinozaki K."/>
            <person name="Nguyen H.T."/>
            <person name="Wing R.A."/>
            <person name="Cregan P."/>
            <person name="Specht J."/>
            <person name="Grimwood J."/>
            <person name="Rokhsar D."/>
            <person name="Stacey G."/>
            <person name="Shoemaker R.C."/>
            <person name="Jackson S.A."/>
        </authorList>
    </citation>
    <scope>NUCLEOTIDE SEQUENCE [LARGE SCALE GENOMIC DNA]</scope>
    <source>
        <strain evidence="3">cv. Williams 82</strain>
        <tissue evidence="2">Callus</tissue>
    </source>
</reference>
<dbReference type="PANTHER" id="PTHR31197:SF2">
    <property type="entry name" value="C2H2-TYPE DOMAIN-CONTAINING PROTEIN"/>
    <property type="match status" value="1"/>
</dbReference>
<dbReference type="RefSeq" id="XP_040873649.1">
    <property type="nucleotide sequence ID" value="XM_041017715.1"/>
</dbReference>
<dbReference type="InterPro" id="IPR012866">
    <property type="entry name" value="DUF1644"/>
</dbReference>
<feature type="region of interest" description="Disordered" evidence="1">
    <location>
        <begin position="77"/>
        <end position="101"/>
    </location>
</feature>
<dbReference type="EMBL" id="CM000841">
    <property type="protein sequence ID" value="KRH46787.1"/>
    <property type="molecule type" value="Genomic_DNA"/>
</dbReference>
<dbReference type="RefSeq" id="XP_040873648.1">
    <property type="nucleotide sequence ID" value="XM_041017714.1"/>
</dbReference>
<dbReference type="PaxDb" id="3847-GLYMA08G47106.1"/>
<name>A0A0R0J2Y8_SOYBN</name>
<dbReference type="Proteomes" id="UP000008827">
    <property type="component" value="Chromosome 8"/>
</dbReference>
<dbReference type="Pfam" id="PF07800">
    <property type="entry name" value="DUF1644"/>
    <property type="match status" value="1"/>
</dbReference>
<dbReference type="GeneID" id="100791202"/>
<feature type="region of interest" description="Disordered" evidence="1">
    <location>
        <begin position="325"/>
        <end position="350"/>
    </location>
</feature>
<evidence type="ECO:0000313" key="2">
    <source>
        <dbReference type="EMBL" id="KRH46787.1"/>
    </source>
</evidence>
<evidence type="ECO:0000313" key="3">
    <source>
        <dbReference type="EnsemblPlants" id="KRH46787"/>
    </source>
</evidence>
<dbReference type="OMA" id="QASENHN"/>
<gene>
    <name evidence="3" type="primary">LOC100791202</name>
    <name evidence="2" type="ORF">GLYMA_08G356300</name>
</gene>
<feature type="compositionally biased region" description="Polar residues" evidence="1">
    <location>
        <begin position="77"/>
        <end position="94"/>
    </location>
</feature>
<organism evidence="2">
    <name type="scientific">Glycine max</name>
    <name type="common">Soybean</name>
    <name type="synonym">Glycine hispida</name>
    <dbReference type="NCBI Taxonomy" id="3847"/>
    <lineage>
        <taxon>Eukaryota</taxon>
        <taxon>Viridiplantae</taxon>
        <taxon>Streptophyta</taxon>
        <taxon>Embryophyta</taxon>
        <taxon>Tracheophyta</taxon>
        <taxon>Spermatophyta</taxon>
        <taxon>Magnoliopsida</taxon>
        <taxon>eudicotyledons</taxon>
        <taxon>Gunneridae</taxon>
        <taxon>Pentapetalae</taxon>
        <taxon>rosids</taxon>
        <taxon>fabids</taxon>
        <taxon>Fabales</taxon>
        <taxon>Fabaceae</taxon>
        <taxon>Papilionoideae</taxon>
        <taxon>50 kb inversion clade</taxon>
        <taxon>NPAAA clade</taxon>
        <taxon>indigoferoid/millettioid clade</taxon>
        <taxon>Phaseoleae</taxon>
        <taxon>Glycine</taxon>
        <taxon>Glycine subgen. Soja</taxon>
    </lineage>
</organism>
<accession>A0A0R0J2Y8</accession>
<dbReference type="GO" id="GO:0005634">
    <property type="term" value="C:nucleus"/>
    <property type="evidence" value="ECO:0000318"/>
    <property type="project" value="GO_Central"/>
</dbReference>
<reference evidence="2" key="3">
    <citation type="submission" date="2018-07" db="EMBL/GenBank/DDBJ databases">
        <title>WGS assembly of Glycine max.</title>
        <authorList>
            <person name="Schmutz J."/>
            <person name="Cannon S."/>
            <person name="Schlueter J."/>
            <person name="Ma J."/>
            <person name="Mitros T."/>
            <person name="Nelson W."/>
            <person name="Hyten D."/>
            <person name="Song Q."/>
            <person name="Thelen J."/>
            <person name="Cheng J."/>
            <person name="Xu D."/>
            <person name="Hellsten U."/>
            <person name="May G."/>
            <person name="Yu Y."/>
            <person name="Sakurai T."/>
            <person name="Umezawa T."/>
            <person name="Bhattacharyya M."/>
            <person name="Sandhu D."/>
            <person name="Valliyodan B."/>
            <person name="Lindquist E."/>
            <person name="Peto M."/>
            <person name="Grant D."/>
            <person name="Shu S."/>
            <person name="Goodstein D."/>
            <person name="Barry K."/>
            <person name="Futrell-Griggs M."/>
            <person name="Abernathy B."/>
            <person name="Du J."/>
            <person name="Tian Z."/>
            <person name="Zhu L."/>
            <person name="Gill N."/>
            <person name="Joshi T."/>
            <person name="Libault M."/>
            <person name="Sethuraman A."/>
            <person name="Zhang X."/>
            <person name="Shinozaki K."/>
            <person name="Nguyen H."/>
            <person name="Wing R."/>
            <person name="Cregan P."/>
            <person name="Specht J."/>
            <person name="Grimwood J."/>
            <person name="Rokhsar D."/>
            <person name="Stacey G."/>
            <person name="Shoemaker R."/>
            <person name="Jackson S."/>
        </authorList>
    </citation>
    <scope>NUCLEOTIDE SEQUENCE</scope>
    <source>
        <tissue evidence="2">Callus</tissue>
    </source>
</reference>
<dbReference type="AlphaFoldDB" id="A0A0R0J2Y8"/>
<sequence length="350" mass="40073">MAGVKRRLCSDSDIHALHKELDEVSCPICMDHPHNAVLLLCSSHEKGCRSYICDTSYRHSNCLDRFKKMRDNFKENQNLPSSLVNTNNSGSRQGDAQDPNRLLDQHDEGILETADSENLQDRAVIEDLNADNSSESKLNLKCPLCRGAVLNWKVVEEARNYLNMKKRSCSRDSCSFVGDYLELRRHARRVHPTSRPSNIDPTRERAWRHFEDQREYGDIVSAIQSAVPGAVLVGDYVLENGDGIGRLPDERAEGNIGNANGPWLTTTILFQMMDSTVEIVREPRAHSSAWTRHRRSDERRRYLWGENLLGLHDNDIEDDLRIFRDAGEDASPVPRRRRRLTRTRSNEDQP</sequence>
<dbReference type="Gramene" id="KRH46787">
    <property type="protein sequence ID" value="KRH46787"/>
    <property type="gene ID" value="GLYMA_08G356300"/>
</dbReference>
<reference evidence="3" key="2">
    <citation type="submission" date="2018-02" db="UniProtKB">
        <authorList>
            <consortium name="EnsemblPlants"/>
        </authorList>
    </citation>
    <scope>IDENTIFICATION</scope>
    <source>
        <strain evidence="3">Williams 82</strain>
    </source>
</reference>
<proteinExistence type="predicted"/>
<dbReference type="RefSeq" id="XP_040873647.1">
    <property type="nucleotide sequence ID" value="XM_041017713.1"/>
</dbReference>
<dbReference type="GO" id="GO:0003700">
    <property type="term" value="F:DNA-binding transcription factor activity"/>
    <property type="evidence" value="ECO:0000318"/>
    <property type="project" value="GO_Central"/>
</dbReference>
<dbReference type="RefSeq" id="XP_040873652.1">
    <property type="nucleotide sequence ID" value="XM_041017718.1"/>
</dbReference>
<evidence type="ECO:0000313" key="4">
    <source>
        <dbReference type="Proteomes" id="UP000008827"/>
    </source>
</evidence>
<dbReference type="RefSeq" id="XP_040873651.1">
    <property type="nucleotide sequence ID" value="XM_041017717.1"/>
</dbReference>